<dbReference type="Proteomes" id="UP000801492">
    <property type="component" value="Unassembled WGS sequence"/>
</dbReference>
<dbReference type="PANTHER" id="PTHR45749:SF35">
    <property type="entry name" value="AC-LIKE TRANSPOSASE-RELATED"/>
    <property type="match status" value="1"/>
</dbReference>
<dbReference type="PANTHER" id="PTHR45749">
    <property type="match status" value="1"/>
</dbReference>
<organism evidence="1 2">
    <name type="scientific">Ignelater luminosus</name>
    <name type="common">Cucubano</name>
    <name type="synonym">Pyrophorus luminosus</name>
    <dbReference type="NCBI Taxonomy" id="2038154"/>
    <lineage>
        <taxon>Eukaryota</taxon>
        <taxon>Metazoa</taxon>
        <taxon>Ecdysozoa</taxon>
        <taxon>Arthropoda</taxon>
        <taxon>Hexapoda</taxon>
        <taxon>Insecta</taxon>
        <taxon>Pterygota</taxon>
        <taxon>Neoptera</taxon>
        <taxon>Endopterygota</taxon>
        <taxon>Coleoptera</taxon>
        <taxon>Polyphaga</taxon>
        <taxon>Elateriformia</taxon>
        <taxon>Elateroidea</taxon>
        <taxon>Elateridae</taxon>
        <taxon>Agrypninae</taxon>
        <taxon>Pyrophorini</taxon>
        <taxon>Ignelater</taxon>
    </lineage>
</organism>
<dbReference type="AlphaFoldDB" id="A0A8K0CXC1"/>
<evidence type="ECO:0000313" key="2">
    <source>
        <dbReference type="Proteomes" id="UP000801492"/>
    </source>
</evidence>
<comment type="caution">
    <text evidence="1">The sequence shown here is derived from an EMBL/GenBank/DDBJ whole genome shotgun (WGS) entry which is preliminary data.</text>
</comment>
<dbReference type="EMBL" id="VTPC01012196">
    <property type="protein sequence ID" value="KAF2892132.1"/>
    <property type="molecule type" value="Genomic_DNA"/>
</dbReference>
<sequence>MAEHLRQIVNKQISDHYLGPSIQNELINLLGSKVCNEIKLRVKTSEYFLILLDGIPDNGHDEQLTLTLRIVDITDKAAARIEEYFVTFVHITSKTGLSLTKELKHQINI</sequence>
<evidence type="ECO:0008006" key="3">
    <source>
        <dbReference type="Google" id="ProtNLM"/>
    </source>
</evidence>
<gene>
    <name evidence="1" type="ORF">ILUMI_14041</name>
</gene>
<keyword evidence="2" id="KW-1185">Reference proteome</keyword>
<name>A0A8K0CXC1_IGNLU</name>
<reference evidence="1" key="1">
    <citation type="submission" date="2019-08" db="EMBL/GenBank/DDBJ databases">
        <title>The genome of the North American firefly Photinus pyralis.</title>
        <authorList>
            <consortium name="Photinus pyralis genome working group"/>
            <person name="Fallon T.R."/>
            <person name="Sander Lower S.E."/>
            <person name="Weng J.-K."/>
        </authorList>
    </citation>
    <scope>NUCLEOTIDE SEQUENCE</scope>
    <source>
        <strain evidence="1">TRF0915ILg1</strain>
        <tissue evidence="1">Whole body</tissue>
    </source>
</reference>
<proteinExistence type="predicted"/>
<protein>
    <recommendedName>
        <fullName evidence="3">DUF4371 domain-containing protein</fullName>
    </recommendedName>
</protein>
<accession>A0A8K0CXC1</accession>
<dbReference type="OrthoDB" id="10066376at2759"/>
<evidence type="ECO:0000313" key="1">
    <source>
        <dbReference type="EMBL" id="KAF2892132.1"/>
    </source>
</evidence>